<keyword evidence="4 5" id="KW-0472">Membrane</keyword>
<accession>E7RDE3</accession>
<proteinExistence type="predicted"/>
<gene>
    <name evidence="6" type="ORF">GPDM_02355</name>
</gene>
<evidence type="ECO:0000256" key="2">
    <source>
        <dbReference type="ARBA" id="ARBA00022692"/>
    </source>
</evidence>
<feature type="transmembrane region" description="Helical" evidence="5">
    <location>
        <begin position="100"/>
        <end position="120"/>
    </location>
</feature>
<feature type="transmembrane region" description="Helical" evidence="5">
    <location>
        <begin position="44"/>
        <end position="63"/>
    </location>
</feature>
<feature type="transmembrane region" description="Helical" evidence="5">
    <location>
        <begin position="69"/>
        <end position="88"/>
    </location>
</feature>
<name>E7RDE3_9BACL</name>
<protein>
    <submittedName>
        <fullName evidence="6">DoxX family protein</fullName>
    </submittedName>
</protein>
<comment type="caution">
    <text evidence="6">The sequence shown here is derived from an EMBL/GenBank/DDBJ whole genome shotgun (WGS) entry which is preliminary data.</text>
</comment>
<dbReference type="AlphaFoldDB" id="E7RDE3"/>
<evidence type="ECO:0000256" key="1">
    <source>
        <dbReference type="ARBA" id="ARBA00004141"/>
    </source>
</evidence>
<evidence type="ECO:0000256" key="3">
    <source>
        <dbReference type="ARBA" id="ARBA00022989"/>
    </source>
</evidence>
<feature type="transmembrane region" description="Helical" evidence="5">
    <location>
        <begin position="6"/>
        <end position="23"/>
    </location>
</feature>
<dbReference type="eggNOG" id="ENOG5033A9J">
    <property type="taxonomic scope" value="Bacteria"/>
</dbReference>
<evidence type="ECO:0000256" key="5">
    <source>
        <dbReference type="SAM" id="Phobius"/>
    </source>
</evidence>
<dbReference type="RefSeq" id="WP_008428550.1">
    <property type="nucleotide sequence ID" value="NZ_AEPB01000008.1"/>
</dbReference>
<reference evidence="6 7" key="1">
    <citation type="journal article" date="2011" name="J. Bacteriol.">
        <title>The Draft Genome of Planococcus donghaensis MPA1U2 Reveals Nonsporulation Pathways Controlled by a Conserved Spo0A Regulon.</title>
        <authorList>
            <person name="Pearson M.D."/>
            <person name="Noller H.F."/>
        </authorList>
    </citation>
    <scope>NUCLEOTIDE SEQUENCE [LARGE SCALE GENOMIC DNA]</scope>
    <source>
        <strain evidence="6 7">MPA1U2</strain>
    </source>
</reference>
<evidence type="ECO:0000313" key="7">
    <source>
        <dbReference type="Proteomes" id="UP000003052"/>
    </source>
</evidence>
<dbReference type="InterPro" id="IPR032808">
    <property type="entry name" value="DoxX"/>
</dbReference>
<dbReference type="Pfam" id="PF13564">
    <property type="entry name" value="DoxX_2"/>
    <property type="match status" value="1"/>
</dbReference>
<dbReference type="OrthoDB" id="2454358at2"/>
<dbReference type="EMBL" id="AEPB01000008">
    <property type="protein sequence ID" value="EGA90947.1"/>
    <property type="molecule type" value="Genomic_DNA"/>
</dbReference>
<organism evidence="6 7">
    <name type="scientific">Planococcus donghaensis MPA1U2</name>
    <dbReference type="NCBI Taxonomy" id="933115"/>
    <lineage>
        <taxon>Bacteria</taxon>
        <taxon>Bacillati</taxon>
        <taxon>Bacillota</taxon>
        <taxon>Bacilli</taxon>
        <taxon>Bacillales</taxon>
        <taxon>Caryophanaceae</taxon>
        <taxon>Planococcus</taxon>
    </lineage>
</organism>
<dbReference type="GO" id="GO:0016020">
    <property type="term" value="C:membrane"/>
    <property type="evidence" value="ECO:0007669"/>
    <property type="project" value="UniProtKB-SubCell"/>
</dbReference>
<evidence type="ECO:0000313" key="6">
    <source>
        <dbReference type="EMBL" id="EGA90947.1"/>
    </source>
</evidence>
<evidence type="ECO:0000256" key="4">
    <source>
        <dbReference type="ARBA" id="ARBA00023136"/>
    </source>
</evidence>
<dbReference type="Proteomes" id="UP000003052">
    <property type="component" value="Unassembled WGS sequence"/>
</dbReference>
<keyword evidence="3 5" id="KW-1133">Transmembrane helix</keyword>
<keyword evidence="2 5" id="KW-0812">Transmembrane</keyword>
<comment type="subcellular location">
    <subcellularLocation>
        <location evidence="1">Membrane</location>
        <topology evidence="1">Multi-pass membrane protein</topology>
    </subcellularLocation>
</comment>
<sequence length="121" mass="13379">MIITIVLQVVLGVLFTGLGFSKITGVKMQVDEFDRLKLPQWFRIVTGIVQLIGTIALVVGIWLPEWAAFGGLWIAVTMFFAAVAHIRVKHPVRDTIPASVLMILALIVFFLNSSALIKLFS</sequence>